<feature type="compositionally biased region" description="Basic and acidic residues" evidence="9">
    <location>
        <begin position="126"/>
        <end position="155"/>
    </location>
</feature>
<dbReference type="PANTHER" id="PTHR13563">
    <property type="entry name" value="TRNA (GUANINE-9-) METHYLTRANSFERASE"/>
    <property type="match status" value="1"/>
</dbReference>
<dbReference type="InterPro" id="IPR028564">
    <property type="entry name" value="MT_TRM10-typ"/>
</dbReference>
<feature type="compositionally biased region" description="Basic and acidic residues" evidence="9">
    <location>
        <begin position="14"/>
        <end position="30"/>
    </location>
</feature>
<sequence length="441" mass="49574">MDASMTDGGLETVAAEKSEIISREENDKNPEIQTMAASGATTTDAPSEGPRGVKRAAEGDPDESVDGDDAEGADQRDEVRITTESTQTPPTKNQLKKLRRLQKWEEGREERAEKRREKRKNRQERKKLERDAEIEQANKEGRKPLLKTRERERNPQKQTKVPVSVIIDCDYEQYMQENEMTSLANQITRCYSDNRTAYFPVHLAVSSYGGSLKQRHEEVLKNQQTRWKEIQFLEDDFIGVAQQAKQTMAGPEGGKLVDTLKGGDGKDFISWEDPTATSTTQLAKRKKGAEPEPEPESDDVDKSIVYLTADSPYTLDRIEPNTSYVVGGIIDRNRHKGLCYKVARERKVRTAKLPIGEFMVLLDRHVLATNHVVEIMLRWLETGDWGEALMQVIPPRKGAHLKLAEDGATPSEDGARGDDEEADHENANTEDGTVASNTLQQ</sequence>
<name>A0ABR1S7Q3_9PEZI</name>
<dbReference type="PANTHER" id="PTHR13563:SF13">
    <property type="entry name" value="TRNA METHYLTRANSFERASE 10 HOMOLOG A"/>
    <property type="match status" value="1"/>
</dbReference>
<reference evidence="11 12" key="1">
    <citation type="submission" date="2023-01" db="EMBL/GenBank/DDBJ databases">
        <title>Analysis of 21 Apiospora genomes using comparative genomics revels a genus with tremendous synthesis potential of carbohydrate active enzymes and secondary metabolites.</title>
        <authorList>
            <person name="Sorensen T."/>
        </authorList>
    </citation>
    <scope>NUCLEOTIDE SEQUENCE [LARGE SCALE GENOMIC DNA]</scope>
    <source>
        <strain evidence="11 12">CBS 20057</strain>
    </source>
</reference>
<feature type="compositionally biased region" description="Basic and acidic residues" evidence="9">
    <location>
        <begin position="102"/>
        <end position="115"/>
    </location>
</feature>
<feature type="compositionally biased region" description="Acidic residues" evidence="9">
    <location>
        <begin position="59"/>
        <end position="72"/>
    </location>
</feature>
<dbReference type="CDD" id="cd18089">
    <property type="entry name" value="SPOUT_Trm10-like"/>
    <property type="match status" value="1"/>
</dbReference>
<dbReference type="PROSITE" id="PS51675">
    <property type="entry name" value="SAM_MT_TRM10"/>
    <property type="match status" value="1"/>
</dbReference>
<evidence type="ECO:0000256" key="5">
    <source>
        <dbReference type="ARBA" id="ARBA00022691"/>
    </source>
</evidence>
<evidence type="ECO:0000256" key="6">
    <source>
        <dbReference type="ARBA" id="ARBA00031792"/>
    </source>
</evidence>
<keyword evidence="3" id="KW-0489">Methyltransferase</keyword>
<protein>
    <recommendedName>
        <fullName evidence="2">tRNA (guanine(9)-N1)-methyltransferase</fullName>
        <ecNumber evidence="1">2.1.1.221</ecNumber>
    </recommendedName>
    <alternativeName>
        <fullName evidence="7">tRNA methyltransferase 10</fullName>
    </alternativeName>
    <alternativeName>
        <fullName evidence="6">tRNA(m1G9)-methyltransferase</fullName>
    </alternativeName>
</protein>
<dbReference type="Proteomes" id="UP001396898">
    <property type="component" value="Unassembled WGS sequence"/>
</dbReference>
<feature type="compositionally biased region" description="Basic residues" evidence="9">
    <location>
        <begin position="116"/>
        <end position="125"/>
    </location>
</feature>
<evidence type="ECO:0000313" key="11">
    <source>
        <dbReference type="EMBL" id="KAK8027877.1"/>
    </source>
</evidence>
<feature type="compositionally biased region" description="Polar residues" evidence="9">
    <location>
        <begin position="429"/>
        <end position="441"/>
    </location>
</feature>
<dbReference type="InterPro" id="IPR038459">
    <property type="entry name" value="MT_TRM10-typ_sf"/>
</dbReference>
<gene>
    <name evidence="11" type="ORF">PG991_004933</name>
</gene>
<comment type="caution">
    <text evidence="11">The sequence shown here is derived from an EMBL/GenBank/DDBJ whole genome shotgun (WGS) entry which is preliminary data.</text>
</comment>
<feature type="region of interest" description="Disordered" evidence="9">
    <location>
        <begin position="277"/>
        <end position="302"/>
    </location>
</feature>
<keyword evidence="12" id="KW-1185">Reference proteome</keyword>
<dbReference type="InterPro" id="IPR007356">
    <property type="entry name" value="tRNA_m1G_MeTrfase_euk"/>
</dbReference>
<proteinExistence type="predicted"/>
<evidence type="ECO:0000256" key="7">
    <source>
        <dbReference type="ARBA" id="ARBA00032166"/>
    </source>
</evidence>
<evidence type="ECO:0000256" key="1">
    <source>
        <dbReference type="ARBA" id="ARBA00012797"/>
    </source>
</evidence>
<evidence type="ECO:0000256" key="4">
    <source>
        <dbReference type="ARBA" id="ARBA00022679"/>
    </source>
</evidence>
<accession>A0ABR1S7Q3</accession>
<keyword evidence="5" id="KW-0949">S-adenosyl-L-methionine</keyword>
<evidence type="ECO:0000259" key="10">
    <source>
        <dbReference type="PROSITE" id="PS51675"/>
    </source>
</evidence>
<feature type="domain" description="SAM-dependent MTase TRM10-type" evidence="10">
    <location>
        <begin position="150"/>
        <end position="400"/>
    </location>
</feature>
<dbReference type="EC" id="2.1.1.221" evidence="1"/>
<evidence type="ECO:0000256" key="8">
    <source>
        <dbReference type="ARBA" id="ARBA00048434"/>
    </source>
</evidence>
<feature type="region of interest" description="Disordered" evidence="9">
    <location>
        <begin position="1"/>
        <end position="159"/>
    </location>
</feature>
<keyword evidence="4" id="KW-0808">Transferase</keyword>
<dbReference type="EMBL" id="JAQQWI010000007">
    <property type="protein sequence ID" value="KAK8027877.1"/>
    <property type="molecule type" value="Genomic_DNA"/>
</dbReference>
<dbReference type="Gene3D" id="3.40.1280.30">
    <property type="match status" value="1"/>
</dbReference>
<evidence type="ECO:0000256" key="3">
    <source>
        <dbReference type="ARBA" id="ARBA00022603"/>
    </source>
</evidence>
<organism evidence="11 12">
    <name type="scientific">Apiospora marii</name>
    <dbReference type="NCBI Taxonomy" id="335849"/>
    <lineage>
        <taxon>Eukaryota</taxon>
        <taxon>Fungi</taxon>
        <taxon>Dikarya</taxon>
        <taxon>Ascomycota</taxon>
        <taxon>Pezizomycotina</taxon>
        <taxon>Sordariomycetes</taxon>
        <taxon>Xylariomycetidae</taxon>
        <taxon>Amphisphaeriales</taxon>
        <taxon>Apiosporaceae</taxon>
        <taxon>Apiospora</taxon>
    </lineage>
</organism>
<feature type="region of interest" description="Disordered" evidence="9">
    <location>
        <begin position="401"/>
        <end position="441"/>
    </location>
</feature>
<comment type="catalytic activity">
    <reaction evidence="8">
        <text>guanosine(9) in tRNA + S-adenosyl-L-methionine = N(1)-methylguanosine(9) in tRNA + S-adenosyl-L-homocysteine + H(+)</text>
        <dbReference type="Rhea" id="RHEA:43156"/>
        <dbReference type="Rhea" id="RHEA-COMP:10367"/>
        <dbReference type="Rhea" id="RHEA-COMP:10368"/>
        <dbReference type="ChEBI" id="CHEBI:15378"/>
        <dbReference type="ChEBI" id="CHEBI:57856"/>
        <dbReference type="ChEBI" id="CHEBI:59789"/>
        <dbReference type="ChEBI" id="CHEBI:73542"/>
        <dbReference type="ChEBI" id="CHEBI:74269"/>
        <dbReference type="EC" id="2.1.1.221"/>
    </reaction>
</comment>
<evidence type="ECO:0000256" key="9">
    <source>
        <dbReference type="SAM" id="MobiDB-lite"/>
    </source>
</evidence>
<evidence type="ECO:0000313" key="12">
    <source>
        <dbReference type="Proteomes" id="UP001396898"/>
    </source>
</evidence>
<feature type="compositionally biased region" description="Polar residues" evidence="9">
    <location>
        <begin position="82"/>
        <end position="93"/>
    </location>
</feature>
<evidence type="ECO:0000256" key="2">
    <source>
        <dbReference type="ARBA" id="ARBA00020451"/>
    </source>
</evidence>
<feature type="compositionally biased region" description="Polar residues" evidence="9">
    <location>
        <begin position="31"/>
        <end position="45"/>
    </location>
</feature>